<evidence type="ECO:0000313" key="1">
    <source>
        <dbReference type="EMBL" id="KAK0418517.1"/>
    </source>
</evidence>
<dbReference type="AlphaFoldDB" id="A0AA39M2K3"/>
<protein>
    <submittedName>
        <fullName evidence="1">Uncharacterized protein</fullName>
    </submittedName>
</protein>
<evidence type="ECO:0000313" key="2">
    <source>
        <dbReference type="Proteomes" id="UP001175271"/>
    </source>
</evidence>
<sequence>MGNENELCGFVFGALSRFRITEVNDSCEEETGVLGVLGGLPACERLGGRGTGEYLLKARLRAPAGSVDVASGTMRLCGVTFGGLPRFRFTGADDACGM</sequence>
<dbReference type="EMBL" id="JAUCMV010000002">
    <property type="protein sequence ID" value="KAK0418517.1"/>
    <property type="molecule type" value="Genomic_DNA"/>
</dbReference>
<proteinExistence type="predicted"/>
<organism evidence="1 2">
    <name type="scientific">Steinernema hermaphroditum</name>
    <dbReference type="NCBI Taxonomy" id="289476"/>
    <lineage>
        <taxon>Eukaryota</taxon>
        <taxon>Metazoa</taxon>
        <taxon>Ecdysozoa</taxon>
        <taxon>Nematoda</taxon>
        <taxon>Chromadorea</taxon>
        <taxon>Rhabditida</taxon>
        <taxon>Tylenchina</taxon>
        <taxon>Panagrolaimomorpha</taxon>
        <taxon>Strongyloidoidea</taxon>
        <taxon>Steinernematidae</taxon>
        <taxon>Steinernema</taxon>
    </lineage>
</organism>
<accession>A0AA39M2K3</accession>
<reference evidence="1" key="1">
    <citation type="submission" date="2023-06" db="EMBL/GenBank/DDBJ databases">
        <title>Genomic analysis of the entomopathogenic nematode Steinernema hermaphroditum.</title>
        <authorList>
            <person name="Schwarz E.M."/>
            <person name="Heppert J.K."/>
            <person name="Baniya A."/>
            <person name="Schwartz H.T."/>
            <person name="Tan C.-H."/>
            <person name="Antoshechkin I."/>
            <person name="Sternberg P.W."/>
            <person name="Goodrich-Blair H."/>
            <person name="Dillman A.R."/>
        </authorList>
    </citation>
    <scope>NUCLEOTIDE SEQUENCE</scope>
    <source>
        <strain evidence="1">PS9179</strain>
        <tissue evidence="1">Whole animal</tissue>
    </source>
</reference>
<name>A0AA39M2K3_9BILA</name>
<keyword evidence="2" id="KW-1185">Reference proteome</keyword>
<comment type="caution">
    <text evidence="1">The sequence shown here is derived from an EMBL/GenBank/DDBJ whole genome shotgun (WGS) entry which is preliminary data.</text>
</comment>
<gene>
    <name evidence="1" type="ORF">QR680_013607</name>
</gene>
<dbReference type="Proteomes" id="UP001175271">
    <property type="component" value="Unassembled WGS sequence"/>
</dbReference>